<evidence type="ECO:0000256" key="3">
    <source>
        <dbReference type="SAM" id="SignalP"/>
    </source>
</evidence>
<gene>
    <name evidence="4" type="ORF">L484_009273</name>
</gene>
<feature type="chain" id="PRO_5004930284" evidence="3">
    <location>
        <begin position="19"/>
        <end position="305"/>
    </location>
</feature>
<evidence type="ECO:0000313" key="4">
    <source>
        <dbReference type="EMBL" id="EXC24984.1"/>
    </source>
</evidence>
<feature type="compositionally biased region" description="Acidic residues" evidence="1">
    <location>
        <begin position="61"/>
        <end position="71"/>
    </location>
</feature>
<keyword evidence="2" id="KW-0472">Membrane</keyword>
<sequence>MRTLLVVTVALFLVVAYCCQLQAEAKPKAVIVPDDPKPFGGAAIIRGGRHLLDLNRRGAKEEEDDDDDDDKEPNISRGQQKQGETGDPNRLFYCPASTANCLVTLEYFDHENPSTSSCPRRCQHRRLRFFGCCRSKKVGRKVLTEDNDNEPNTAGGDQSKNGSFGQSHYLIINPKSSDKPTNNRPTSPEGFLLQPSSLCNIINIIMKTLLVISVALFLVVACLQAAEAKSAKYTIPEDPRDPGGRDPLGPAAIISGGRRLLDLNRRGALEEEDKEPNIARGTQSQNDNGDPHHIFTKARDSNSHN</sequence>
<feature type="region of interest" description="Disordered" evidence="1">
    <location>
        <begin position="143"/>
        <end position="190"/>
    </location>
</feature>
<feature type="signal peptide" evidence="3">
    <location>
        <begin position="1"/>
        <end position="18"/>
    </location>
</feature>
<keyword evidence="2" id="KW-1133">Transmembrane helix</keyword>
<evidence type="ECO:0000256" key="2">
    <source>
        <dbReference type="SAM" id="Phobius"/>
    </source>
</evidence>
<dbReference type="AlphaFoldDB" id="W9SEG6"/>
<dbReference type="EMBL" id="KE346039">
    <property type="protein sequence ID" value="EXC24984.1"/>
    <property type="molecule type" value="Genomic_DNA"/>
</dbReference>
<evidence type="ECO:0000256" key="1">
    <source>
        <dbReference type="SAM" id="MobiDB-lite"/>
    </source>
</evidence>
<feature type="transmembrane region" description="Helical" evidence="2">
    <location>
        <begin position="204"/>
        <end position="223"/>
    </location>
</feature>
<evidence type="ECO:0000313" key="5">
    <source>
        <dbReference type="Proteomes" id="UP000030645"/>
    </source>
</evidence>
<keyword evidence="5" id="KW-1185">Reference proteome</keyword>
<protein>
    <submittedName>
        <fullName evidence="4">Uncharacterized protein</fullName>
    </submittedName>
</protein>
<proteinExistence type="predicted"/>
<feature type="region of interest" description="Disordered" evidence="1">
    <location>
        <begin position="264"/>
        <end position="305"/>
    </location>
</feature>
<reference evidence="5" key="1">
    <citation type="submission" date="2013-01" db="EMBL/GenBank/DDBJ databases">
        <title>Draft Genome Sequence of a Mulberry Tree, Morus notabilis C.K. Schneid.</title>
        <authorList>
            <person name="He N."/>
            <person name="Zhao S."/>
        </authorList>
    </citation>
    <scope>NUCLEOTIDE SEQUENCE</scope>
</reference>
<dbReference type="Proteomes" id="UP000030645">
    <property type="component" value="Unassembled WGS sequence"/>
</dbReference>
<keyword evidence="3" id="KW-0732">Signal</keyword>
<feature type="region of interest" description="Disordered" evidence="1">
    <location>
        <begin position="57"/>
        <end position="89"/>
    </location>
</feature>
<accession>W9SEG6</accession>
<feature type="compositionally biased region" description="Basic and acidic residues" evidence="1">
    <location>
        <begin position="289"/>
        <end position="305"/>
    </location>
</feature>
<keyword evidence="2" id="KW-0812">Transmembrane</keyword>
<feature type="compositionally biased region" description="Polar residues" evidence="1">
    <location>
        <begin position="150"/>
        <end position="166"/>
    </location>
</feature>
<organism evidence="4 5">
    <name type="scientific">Morus notabilis</name>
    <dbReference type="NCBI Taxonomy" id="981085"/>
    <lineage>
        <taxon>Eukaryota</taxon>
        <taxon>Viridiplantae</taxon>
        <taxon>Streptophyta</taxon>
        <taxon>Embryophyta</taxon>
        <taxon>Tracheophyta</taxon>
        <taxon>Spermatophyta</taxon>
        <taxon>Magnoliopsida</taxon>
        <taxon>eudicotyledons</taxon>
        <taxon>Gunneridae</taxon>
        <taxon>Pentapetalae</taxon>
        <taxon>rosids</taxon>
        <taxon>fabids</taxon>
        <taxon>Rosales</taxon>
        <taxon>Moraceae</taxon>
        <taxon>Moreae</taxon>
        <taxon>Morus</taxon>
    </lineage>
</organism>
<name>W9SEG6_9ROSA</name>